<evidence type="ECO:0000313" key="1">
    <source>
        <dbReference type="EMBL" id="SMC83092.1"/>
    </source>
</evidence>
<name>A0AC61PPR4_9FIRM</name>
<proteinExistence type="predicted"/>
<sequence length="189" mass="20307">MIPIVRDLSLHLLDLVQNSITAGASLVTIRLTLEENGMLTMVLADNGKGMSPELLSRVTSPFATTRTTRKVGLGIPMMKENAEKAGGTFQLESEEGKGTTLTCTMDTGNIDCLPLGDLSGTLLSLMLTNPLFPDFLFEGKSPKGEGTFDTREVRQALGSDIPFNEPSVAAWLKEALDEEINSIFGGVMI</sequence>
<reference evidence="1" key="1">
    <citation type="submission" date="2017-04" db="EMBL/GenBank/DDBJ databases">
        <authorList>
            <person name="Varghese N."/>
            <person name="Submissions S."/>
        </authorList>
    </citation>
    <scope>NUCLEOTIDE SEQUENCE</scope>
    <source>
        <strain evidence="1">WTE2008</strain>
    </source>
</reference>
<dbReference type="EMBL" id="FWXZ01000007">
    <property type="protein sequence ID" value="SMC83092.1"/>
    <property type="molecule type" value="Genomic_DNA"/>
</dbReference>
<organism evidence="1 2">
    <name type="scientific">Aristaeella lactis</name>
    <dbReference type="NCBI Taxonomy" id="3046383"/>
    <lineage>
        <taxon>Bacteria</taxon>
        <taxon>Bacillati</taxon>
        <taxon>Bacillota</taxon>
        <taxon>Clostridia</taxon>
        <taxon>Eubacteriales</taxon>
        <taxon>Aristaeellaceae</taxon>
        <taxon>Aristaeella</taxon>
    </lineage>
</organism>
<evidence type="ECO:0000313" key="2">
    <source>
        <dbReference type="Proteomes" id="UP000192328"/>
    </source>
</evidence>
<gene>
    <name evidence="1" type="ORF">SAMN06297397_2779</name>
</gene>
<comment type="caution">
    <text evidence="1">The sequence shown here is derived from an EMBL/GenBank/DDBJ whole genome shotgun (WGS) entry which is preliminary data.</text>
</comment>
<keyword evidence="2" id="KW-1185">Reference proteome</keyword>
<protein>
    <submittedName>
        <fullName evidence="1">Histidine kinase-, DNA gyrase B-, and HSP90-like ATPase</fullName>
    </submittedName>
</protein>
<accession>A0AC61PPR4</accession>
<dbReference type="Proteomes" id="UP000192328">
    <property type="component" value="Unassembled WGS sequence"/>
</dbReference>